<dbReference type="Gene3D" id="3.30.565.10">
    <property type="entry name" value="Histidine kinase-like ATPase, C-terminal domain"/>
    <property type="match status" value="1"/>
</dbReference>
<keyword evidence="3" id="KW-0547">Nucleotide-binding</keyword>
<evidence type="ECO:0000313" key="3">
    <source>
        <dbReference type="EMBL" id="MFC7385545.1"/>
    </source>
</evidence>
<dbReference type="InterPro" id="IPR050267">
    <property type="entry name" value="Anti-sigma-factor_SerPK"/>
</dbReference>
<dbReference type="RefSeq" id="WP_380829462.1">
    <property type="nucleotide sequence ID" value="NZ_JBHTCG010000019.1"/>
</dbReference>
<dbReference type="Pfam" id="PF13581">
    <property type="entry name" value="HATPase_c_2"/>
    <property type="match status" value="1"/>
</dbReference>
<evidence type="ECO:0000256" key="1">
    <source>
        <dbReference type="ARBA" id="ARBA00022527"/>
    </source>
</evidence>
<comment type="caution">
    <text evidence="3">The sequence shown here is derived from an EMBL/GenBank/DDBJ whole genome shotgun (WGS) entry which is preliminary data.</text>
</comment>
<accession>A0ABW2PC06</accession>
<evidence type="ECO:0000259" key="2">
    <source>
        <dbReference type="Pfam" id="PF13581"/>
    </source>
</evidence>
<keyword evidence="1" id="KW-0723">Serine/threonine-protein kinase</keyword>
<dbReference type="InterPro" id="IPR036890">
    <property type="entry name" value="HATPase_C_sf"/>
</dbReference>
<evidence type="ECO:0000313" key="4">
    <source>
        <dbReference type="Proteomes" id="UP001596496"/>
    </source>
</evidence>
<reference evidence="4" key="1">
    <citation type="journal article" date="2019" name="Int. J. Syst. Evol. Microbiol.">
        <title>The Global Catalogue of Microorganisms (GCM) 10K type strain sequencing project: providing services to taxonomists for standard genome sequencing and annotation.</title>
        <authorList>
            <consortium name="The Broad Institute Genomics Platform"/>
            <consortium name="The Broad Institute Genome Sequencing Center for Infectious Disease"/>
            <person name="Wu L."/>
            <person name="Ma J."/>
        </authorList>
    </citation>
    <scope>NUCLEOTIDE SEQUENCE [LARGE SCALE GENOMIC DNA]</scope>
    <source>
        <strain evidence="4">CECT 7649</strain>
    </source>
</reference>
<protein>
    <submittedName>
        <fullName evidence="3">ATP-binding protein</fullName>
    </submittedName>
</protein>
<keyword evidence="1" id="KW-0808">Transferase</keyword>
<feature type="domain" description="Histidine kinase/HSP90-like ATPase" evidence="2">
    <location>
        <begin position="15"/>
        <end position="124"/>
    </location>
</feature>
<dbReference type="CDD" id="cd16936">
    <property type="entry name" value="HATPase_RsbW-like"/>
    <property type="match status" value="1"/>
</dbReference>
<dbReference type="PANTHER" id="PTHR35526">
    <property type="entry name" value="ANTI-SIGMA-F FACTOR RSBW-RELATED"/>
    <property type="match status" value="1"/>
</dbReference>
<keyword evidence="4" id="KW-1185">Reference proteome</keyword>
<organism evidence="3 4">
    <name type="scientific">Sphaerisporangium rhizosphaerae</name>
    <dbReference type="NCBI Taxonomy" id="2269375"/>
    <lineage>
        <taxon>Bacteria</taxon>
        <taxon>Bacillati</taxon>
        <taxon>Actinomycetota</taxon>
        <taxon>Actinomycetes</taxon>
        <taxon>Streptosporangiales</taxon>
        <taxon>Streptosporangiaceae</taxon>
        <taxon>Sphaerisporangium</taxon>
    </lineage>
</organism>
<name>A0ABW2PC06_9ACTN</name>
<keyword evidence="1" id="KW-0418">Kinase</keyword>
<proteinExistence type="predicted"/>
<dbReference type="Proteomes" id="UP001596496">
    <property type="component" value="Unassembled WGS sequence"/>
</dbReference>
<gene>
    <name evidence="3" type="ORF">ACFQSB_25275</name>
</gene>
<dbReference type="GO" id="GO:0005524">
    <property type="term" value="F:ATP binding"/>
    <property type="evidence" value="ECO:0007669"/>
    <property type="project" value="UniProtKB-KW"/>
</dbReference>
<dbReference type="SUPFAM" id="SSF55874">
    <property type="entry name" value="ATPase domain of HSP90 chaperone/DNA topoisomerase II/histidine kinase"/>
    <property type="match status" value="1"/>
</dbReference>
<dbReference type="InterPro" id="IPR003594">
    <property type="entry name" value="HATPase_dom"/>
</dbReference>
<keyword evidence="3" id="KW-0067">ATP-binding</keyword>
<dbReference type="PANTHER" id="PTHR35526:SF3">
    <property type="entry name" value="ANTI-SIGMA-F FACTOR RSBW"/>
    <property type="match status" value="1"/>
</dbReference>
<sequence length="143" mass="15146">MAAGRLLGVIELAGSPESVSQAREFVRAKLGEAHPAIDDVTLLVSEVVTNSILHSDSGNGGKVTLAIEDRHDLVHVDVVDAGGESAPRVCGETLGEGGRGLMLVELISQRWDVHQDDAGRTVWFEVRYERGSGDAAERDAASS</sequence>
<dbReference type="EMBL" id="JBHTCG010000019">
    <property type="protein sequence ID" value="MFC7385545.1"/>
    <property type="molecule type" value="Genomic_DNA"/>
</dbReference>